<feature type="compositionally biased region" description="Basic and acidic residues" evidence="3">
    <location>
        <begin position="211"/>
        <end position="234"/>
    </location>
</feature>
<dbReference type="FunFam" id="3.40.50.1000:FF:000063">
    <property type="entry name" value="Nuclear elongation and deformation protein"/>
    <property type="match status" value="1"/>
</dbReference>
<dbReference type="GO" id="GO:0019432">
    <property type="term" value="P:triglyceride biosynthetic process"/>
    <property type="evidence" value="ECO:0007669"/>
    <property type="project" value="TreeGrafter"/>
</dbReference>
<dbReference type="GO" id="GO:0005634">
    <property type="term" value="C:nucleus"/>
    <property type="evidence" value="ECO:0007669"/>
    <property type="project" value="TreeGrafter"/>
</dbReference>
<dbReference type="OrthoDB" id="4567at2759"/>
<feature type="compositionally biased region" description="Basic and acidic residues" evidence="3">
    <location>
        <begin position="128"/>
        <end position="146"/>
    </location>
</feature>
<dbReference type="Pfam" id="PF04571">
    <property type="entry name" value="Lipin_N"/>
    <property type="match status" value="1"/>
</dbReference>
<dbReference type="GO" id="GO:0008195">
    <property type="term" value="F:phosphatidate phosphatase activity"/>
    <property type="evidence" value="ECO:0007669"/>
    <property type="project" value="TreeGrafter"/>
</dbReference>
<accession>A0A0D1Y0W2</accession>
<evidence type="ECO:0000256" key="3">
    <source>
        <dbReference type="SAM" id="MobiDB-lite"/>
    </source>
</evidence>
<sequence length="800" mass="88073">MNIIRSTYGSIKQTYNSINPATLSGAIDVIVVEHDDGTLACSPFHVRFGKYQILRPSDKKVEFTVNDVKTNLPMKLGEGGEAFFVFETNERIPEDLQTSPLVSPETSPQPLPAEKSPSLHLPEPEPLDLARDTRRARSTSPDKDRSSLSQSDDAADRNALAVTGQPVAAPQQRQSVSGEWPGGTNPRDSNTRSATDETLDKRRTSIVHQLGKKDSLASEIDNKSSEGMDAERRSSQEAVLKATALSKRLWSANIASKVTEDGDLMLDMSGYGDSDGDAIRVEALARRVLAEELSEEEAGNYDIGSRIGLDESGNIWVYHSEEAKAAADRRAGLQALKYSAAIRSFDAISDPGYHSDEDARSGIGAVETHQVDSANRIRRDSDSAVGVSTPPDSPTLDSTTHSQTKSYAKTLRLTSDQLKQLNLKPGANPMTFTVNKSTCPAYLYLWRHDVPIVISDIDGTITKSDALGHLFNAIGRDWTHAGVAKLYTDIANNGYNLLYLTSRSVGQADMTRNYLNGVVQEGYRLPRGAVIMSPDRTYAALRREVYLRKPEVFKMACLRDIMSLFQPPGMENQSRPRTPFYAGFGNRITDAMSYRSVSIPSTRIFTINSNAEVSMHLLASDQYRTSYVTMRELVDHYFPPVGLLVKEGGEEYTDFNYWRDRPLDIDEFSASESGSEYDEEDGDHYRPSIDESVRSDDGTAEDMDASFYSQGSTDENLPDAEEGMEPGLEGSMILDEDEGSVLTGEPEELEIDDPTNKLGALNLAAETTPHVRAVDDVREDGELGHLSKVLSSPERKSTTI</sequence>
<dbReference type="PANTHER" id="PTHR12181">
    <property type="entry name" value="LIPIN"/>
    <property type="match status" value="1"/>
</dbReference>
<dbReference type="Gene3D" id="3.40.50.1000">
    <property type="entry name" value="HAD superfamily/HAD-like"/>
    <property type="match status" value="1"/>
</dbReference>
<dbReference type="InParanoid" id="A0A0D1Y0W2"/>
<dbReference type="InterPro" id="IPR026058">
    <property type="entry name" value="LIPIN"/>
</dbReference>
<dbReference type="InterPro" id="IPR036412">
    <property type="entry name" value="HAD-like_sf"/>
</dbReference>
<feature type="region of interest" description="Disordered" evidence="3">
    <location>
        <begin position="98"/>
        <end position="234"/>
    </location>
</feature>
<feature type="compositionally biased region" description="Acidic residues" evidence="3">
    <location>
        <begin position="670"/>
        <end position="682"/>
    </location>
</feature>
<reference evidence="5 6" key="1">
    <citation type="submission" date="2015-01" db="EMBL/GenBank/DDBJ databases">
        <title>The Genome Sequence of Ochroconis gallopava CBS43764.</title>
        <authorList>
            <consortium name="The Broad Institute Genomics Platform"/>
            <person name="Cuomo C."/>
            <person name="de Hoog S."/>
            <person name="Gorbushina A."/>
            <person name="Stielow B."/>
            <person name="Teixiera M."/>
            <person name="Abouelleil A."/>
            <person name="Chapman S.B."/>
            <person name="Priest M."/>
            <person name="Young S.K."/>
            <person name="Wortman J."/>
            <person name="Nusbaum C."/>
            <person name="Birren B."/>
        </authorList>
    </citation>
    <scope>NUCLEOTIDE SEQUENCE [LARGE SCALE GENOMIC DNA]</scope>
    <source>
        <strain evidence="5 6">CBS 43764</strain>
    </source>
</reference>
<name>A0A0D1Y0W2_9PEZI</name>
<dbReference type="Pfam" id="PF08235">
    <property type="entry name" value="LNS2"/>
    <property type="match status" value="1"/>
</dbReference>
<dbReference type="Proteomes" id="UP000053259">
    <property type="component" value="Unassembled WGS sequence"/>
</dbReference>
<feature type="compositionally biased region" description="Basic and acidic residues" evidence="3">
    <location>
        <begin position="194"/>
        <end position="203"/>
    </location>
</feature>
<dbReference type="GeneID" id="27308637"/>
<feature type="region of interest" description="Disordered" evidence="3">
    <location>
        <begin position="670"/>
        <end position="731"/>
    </location>
</feature>
<dbReference type="FunCoup" id="A0A0D1Y0W2">
    <property type="interactions" value="445"/>
</dbReference>
<dbReference type="InterPro" id="IPR013209">
    <property type="entry name" value="LNS2"/>
</dbReference>
<dbReference type="SMART" id="SM00775">
    <property type="entry name" value="LNS2"/>
    <property type="match status" value="1"/>
</dbReference>
<dbReference type="Pfam" id="PF24565">
    <property type="entry name" value="Ned1_M"/>
    <property type="match status" value="1"/>
</dbReference>
<proteinExistence type="inferred from homology"/>
<keyword evidence="6" id="KW-1185">Reference proteome</keyword>
<dbReference type="InterPro" id="IPR007651">
    <property type="entry name" value="Lipin_N"/>
</dbReference>
<feature type="compositionally biased region" description="Low complexity" evidence="3">
    <location>
        <begin position="388"/>
        <end position="402"/>
    </location>
</feature>
<gene>
    <name evidence="5" type="ORF">PV09_00664</name>
</gene>
<feature type="compositionally biased region" description="Basic and acidic residues" evidence="3">
    <location>
        <begin position="683"/>
        <end position="697"/>
    </location>
</feature>
<dbReference type="HOGENOM" id="CLU_002546_3_0_1"/>
<dbReference type="RefSeq" id="XP_016218590.1">
    <property type="nucleotide sequence ID" value="XM_016353437.1"/>
</dbReference>
<dbReference type="AlphaFoldDB" id="A0A0D1Y0W2"/>
<feature type="domain" description="LNS2/PITP" evidence="4">
    <location>
        <begin position="452"/>
        <end position="616"/>
    </location>
</feature>
<feature type="region of interest" description="Disordered" evidence="3">
    <location>
        <begin position="376"/>
        <end position="404"/>
    </location>
</feature>
<dbReference type="InterPro" id="IPR031315">
    <property type="entry name" value="LNS2/PITP"/>
</dbReference>
<dbReference type="EMBL" id="KN847530">
    <property type="protein sequence ID" value="KIW08721.1"/>
    <property type="molecule type" value="Genomic_DNA"/>
</dbReference>
<dbReference type="VEuPathDB" id="FungiDB:PV09_00664"/>
<dbReference type="GO" id="GO:0009062">
    <property type="term" value="P:fatty acid catabolic process"/>
    <property type="evidence" value="ECO:0007669"/>
    <property type="project" value="TreeGrafter"/>
</dbReference>
<dbReference type="InterPro" id="IPR023214">
    <property type="entry name" value="HAD_sf"/>
</dbReference>
<evidence type="ECO:0000313" key="5">
    <source>
        <dbReference type="EMBL" id="KIW08721.1"/>
    </source>
</evidence>
<dbReference type="STRING" id="253628.A0A0D1Y0W2"/>
<evidence type="ECO:0000256" key="2">
    <source>
        <dbReference type="ARBA" id="ARBA00022553"/>
    </source>
</evidence>
<keyword evidence="2" id="KW-0597">Phosphoprotein</keyword>
<protein>
    <recommendedName>
        <fullName evidence="4">LNS2/PITP domain-containing protein</fullName>
    </recommendedName>
</protein>
<evidence type="ECO:0000259" key="4">
    <source>
        <dbReference type="SMART" id="SM00775"/>
    </source>
</evidence>
<dbReference type="SUPFAM" id="SSF56784">
    <property type="entry name" value="HAD-like"/>
    <property type="match status" value="1"/>
</dbReference>
<comment type="similarity">
    <text evidence="1">Belongs to the lipin family.</text>
</comment>
<evidence type="ECO:0000313" key="6">
    <source>
        <dbReference type="Proteomes" id="UP000053259"/>
    </source>
</evidence>
<dbReference type="InterPro" id="IPR057124">
    <property type="entry name" value="Ned1-like_M"/>
</dbReference>
<feature type="compositionally biased region" description="Polar residues" evidence="3">
    <location>
        <begin position="98"/>
        <end position="108"/>
    </location>
</feature>
<dbReference type="PANTHER" id="PTHR12181:SF12">
    <property type="entry name" value="PHOSPHATIDATE PHOSPHATASE"/>
    <property type="match status" value="1"/>
</dbReference>
<organism evidence="5 6">
    <name type="scientific">Verruconis gallopava</name>
    <dbReference type="NCBI Taxonomy" id="253628"/>
    <lineage>
        <taxon>Eukaryota</taxon>
        <taxon>Fungi</taxon>
        <taxon>Dikarya</taxon>
        <taxon>Ascomycota</taxon>
        <taxon>Pezizomycotina</taxon>
        <taxon>Dothideomycetes</taxon>
        <taxon>Pleosporomycetidae</taxon>
        <taxon>Venturiales</taxon>
        <taxon>Sympoventuriaceae</taxon>
        <taxon>Verruconis</taxon>
    </lineage>
</organism>
<evidence type="ECO:0000256" key="1">
    <source>
        <dbReference type="ARBA" id="ARBA00005476"/>
    </source>
</evidence>